<dbReference type="AlphaFoldDB" id="K1RNL2"/>
<evidence type="ECO:0000313" key="1">
    <source>
        <dbReference type="EMBL" id="EKC45059.1"/>
    </source>
</evidence>
<comment type="caution">
    <text evidence="1">The sequence shown here is derived from an EMBL/GenBank/DDBJ whole genome shotgun (WGS) entry which is preliminary data.</text>
</comment>
<dbReference type="EMBL" id="AJWZ01011489">
    <property type="protein sequence ID" value="EKC45059.1"/>
    <property type="molecule type" value="Genomic_DNA"/>
</dbReference>
<proteinExistence type="predicted"/>
<keyword evidence="1" id="KW-0808">Transferase</keyword>
<feature type="non-terminal residue" evidence="1">
    <location>
        <position position="1"/>
    </location>
</feature>
<accession>K1RNL2</accession>
<gene>
    <name evidence="1" type="ORF">OBE_17108</name>
</gene>
<name>K1RNL2_9ZZZZ</name>
<dbReference type="GO" id="GO:0032259">
    <property type="term" value="P:methylation"/>
    <property type="evidence" value="ECO:0007669"/>
    <property type="project" value="UniProtKB-KW"/>
</dbReference>
<protein>
    <submittedName>
        <fullName evidence="1">DNA methylase</fullName>
    </submittedName>
</protein>
<organism evidence="1">
    <name type="scientific">human gut metagenome</name>
    <dbReference type="NCBI Taxonomy" id="408170"/>
    <lineage>
        <taxon>unclassified sequences</taxon>
        <taxon>metagenomes</taxon>
        <taxon>organismal metagenomes</taxon>
    </lineage>
</organism>
<keyword evidence="1" id="KW-0489">Methyltransferase</keyword>
<reference evidence="1" key="1">
    <citation type="journal article" date="2013" name="Environ. Microbiol.">
        <title>Microbiota from the distal guts of lean and obese adolescents exhibit partial functional redundancy besides clear differences in community structure.</title>
        <authorList>
            <person name="Ferrer M."/>
            <person name="Ruiz A."/>
            <person name="Lanza F."/>
            <person name="Haange S.B."/>
            <person name="Oberbach A."/>
            <person name="Till H."/>
            <person name="Bargiela R."/>
            <person name="Campoy C."/>
            <person name="Segura M.T."/>
            <person name="Richter M."/>
            <person name="von Bergen M."/>
            <person name="Seifert J."/>
            <person name="Suarez A."/>
        </authorList>
    </citation>
    <scope>NUCLEOTIDE SEQUENCE</scope>
</reference>
<sequence>AEEASYKEYKDNLRRNAQNFRITDEHLGEGGPKAKFQANVNAIRLLKELESAGQQASPEQQEVLSPYVGWGGIPDAFDPEKPAWASEYTQLKELLTPEEYAAARSSTLNAHYTSPTVIQAIYEAVGAWALRPEIFWSHLWVWAISSVCCRRKCETAVYTVWNWTRFPGAS</sequence>
<dbReference type="GO" id="GO:0008168">
    <property type="term" value="F:methyltransferase activity"/>
    <property type="evidence" value="ECO:0007669"/>
    <property type="project" value="UniProtKB-KW"/>
</dbReference>
<feature type="non-terminal residue" evidence="1">
    <location>
        <position position="170"/>
    </location>
</feature>